<feature type="transmembrane region" description="Helical" evidence="7">
    <location>
        <begin position="281"/>
        <end position="303"/>
    </location>
</feature>
<keyword evidence="6 7" id="KW-0472">Membrane</keyword>
<dbReference type="PROSITE" id="PS00211">
    <property type="entry name" value="ABC_TRANSPORTER_1"/>
    <property type="match status" value="1"/>
</dbReference>
<dbReference type="SMART" id="SM00382">
    <property type="entry name" value="AAA"/>
    <property type="match status" value="1"/>
</dbReference>
<dbReference type="SUPFAM" id="SSF52540">
    <property type="entry name" value="P-loop containing nucleoside triphosphate hydrolases"/>
    <property type="match status" value="1"/>
</dbReference>
<comment type="subcellular location">
    <subcellularLocation>
        <location evidence="1">Cell membrane</location>
        <topology evidence="1">Multi-pass membrane protein</topology>
    </subcellularLocation>
</comment>
<dbReference type="InterPro" id="IPR039421">
    <property type="entry name" value="Type_1_exporter"/>
</dbReference>
<dbReference type="PROSITE" id="PS50929">
    <property type="entry name" value="ABC_TM1F"/>
    <property type="match status" value="1"/>
</dbReference>
<gene>
    <name evidence="10" type="primary">cydC</name>
    <name evidence="10" type="ORF">F5I99_09790</name>
</gene>
<evidence type="ECO:0000256" key="2">
    <source>
        <dbReference type="ARBA" id="ARBA00022692"/>
    </source>
</evidence>
<dbReference type="GO" id="GO:0015421">
    <property type="term" value="F:ABC-type oligopeptide transporter activity"/>
    <property type="evidence" value="ECO:0007669"/>
    <property type="project" value="TreeGrafter"/>
</dbReference>
<feature type="transmembrane region" description="Helical" evidence="7">
    <location>
        <begin position="41"/>
        <end position="59"/>
    </location>
</feature>
<dbReference type="GO" id="GO:0045454">
    <property type="term" value="P:cell redox homeostasis"/>
    <property type="evidence" value="ECO:0007669"/>
    <property type="project" value="InterPro"/>
</dbReference>
<dbReference type="SUPFAM" id="SSF90123">
    <property type="entry name" value="ABC transporter transmembrane region"/>
    <property type="match status" value="1"/>
</dbReference>
<keyword evidence="4 10" id="KW-0067">ATP-binding</keyword>
<dbReference type="EMBL" id="CP044222">
    <property type="protein sequence ID" value="QEW06772.1"/>
    <property type="molecule type" value="Genomic_DNA"/>
</dbReference>
<dbReference type="GO" id="GO:0034775">
    <property type="term" value="P:glutathione transmembrane transport"/>
    <property type="evidence" value="ECO:0007669"/>
    <property type="project" value="InterPro"/>
</dbReference>
<dbReference type="InterPro" id="IPR014223">
    <property type="entry name" value="ABC_CydC/D"/>
</dbReference>
<dbReference type="KEGG" id="nik:F5I99_09790"/>
<keyword evidence="3" id="KW-0547">Nucleotide-binding</keyword>
<evidence type="ECO:0000256" key="1">
    <source>
        <dbReference type="ARBA" id="ARBA00004651"/>
    </source>
</evidence>
<dbReference type="PANTHER" id="PTHR43394">
    <property type="entry name" value="ATP-DEPENDENT PERMEASE MDL1, MITOCHONDRIAL"/>
    <property type="match status" value="1"/>
</dbReference>
<feature type="domain" description="ABC transmembrane type-1" evidence="9">
    <location>
        <begin position="19"/>
        <end position="308"/>
    </location>
</feature>
<dbReference type="NCBIfam" id="TIGR02868">
    <property type="entry name" value="CydC"/>
    <property type="match status" value="1"/>
</dbReference>
<dbReference type="PANTHER" id="PTHR43394:SF1">
    <property type="entry name" value="ATP-BINDING CASSETTE SUB-FAMILY B MEMBER 10, MITOCHONDRIAL"/>
    <property type="match status" value="1"/>
</dbReference>
<evidence type="ECO:0000256" key="5">
    <source>
        <dbReference type="ARBA" id="ARBA00022989"/>
    </source>
</evidence>
<evidence type="ECO:0000256" key="7">
    <source>
        <dbReference type="SAM" id="Phobius"/>
    </source>
</evidence>
<name>A0A5J6LEM5_9GAMM</name>
<organism evidence="10 11">
    <name type="scientific">Nitrincola iocasae</name>
    <dbReference type="NCBI Taxonomy" id="2614693"/>
    <lineage>
        <taxon>Bacteria</taxon>
        <taxon>Pseudomonadati</taxon>
        <taxon>Pseudomonadota</taxon>
        <taxon>Gammaproteobacteria</taxon>
        <taxon>Oceanospirillales</taxon>
        <taxon>Oceanospirillaceae</taxon>
        <taxon>Nitrincola</taxon>
    </lineage>
</organism>
<feature type="transmembrane region" description="Helical" evidence="7">
    <location>
        <begin position="244"/>
        <end position="269"/>
    </location>
</feature>
<keyword evidence="2 7" id="KW-0812">Transmembrane</keyword>
<proteinExistence type="predicted"/>
<dbReference type="Pfam" id="PF00005">
    <property type="entry name" value="ABC_tran"/>
    <property type="match status" value="1"/>
</dbReference>
<dbReference type="Gene3D" id="3.40.50.300">
    <property type="entry name" value="P-loop containing nucleotide triphosphate hydrolases"/>
    <property type="match status" value="1"/>
</dbReference>
<dbReference type="CDD" id="cd18585">
    <property type="entry name" value="ABC_6TM_CydC"/>
    <property type="match status" value="1"/>
</dbReference>
<feature type="transmembrane region" description="Helical" evidence="7">
    <location>
        <begin position="135"/>
        <end position="157"/>
    </location>
</feature>
<evidence type="ECO:0000259" key="9">
    <source>
        <dbReference type="PROSITE" id="PS50929"/>
    </source>
</evidence>
<feature type="transmembrane region" description="Helical" evidence="7">
    <location>
        <begin position="163"/>
        <end position="182"/>
    </location>
</feature>
<dbReference type="GO" id="GO:0005524">
    <property type="term" value="F:ATP binding"/>
    <property type="evidence" value="ECO:0007669"/>
    <property type="project" value="UniProtKB-KW"/>
</dbReference>
<evidence type="ECO:0000256" key="6">
    <source>
        <dbReference type="ARBA" id="ARBA00023136"/>
    </source>
</evidence>
<evidence type="ECO:0000313" key="10">
    <source>
        <dbReference type="EMBL" id="QEW06772.1"/>
    </source>
</evidence>
<dbReference type="InterPro" id="IPR036640">
    <property type="entry name" value="ABC1_TM_sf"/>
</dbReference>
<dbReference type="InterPro" id="IPR027417">
    <property type="entry name" value="P-loop_NTPase"/>
</dbReference>
<evidence type="ECO:0000256" key="3">
    <source>
        <dbReference type="ARBA" id="ARBA00022741"/>
    </source>
</evidence>
<feature type="transmembrane region" description="Helical" evidence="7">
    <location>
        <begin position="15"/>
        <end position="35"/>
    </location>
</feature>
<keyword evidence="11" id="KW-1185">Reference proteome</keyword>
<keyword evidence="5 7" id="KW-1133">Transmembrane helix</keyword>
<dbReference type="InterPro" id="IPR003439">
    <property type="entry name" value="ABC_transporter-like_ATP-bd"/>
</dbReference>
<dbReference type="InterPro" id="IPR017871">
    <property type="entry name" value="ABC_transporter-like_CS"/>
</dbReference>
<dbReference type="RefSeq" id="WP_151055537.1">
    <property type="nucleotide sequence ID" value="NZ_CP044222.1"/>
</dbReference>
<accession>A0A5J6LEM5</accession>
<dbReference type="PROSITE" id="PS50893">
    <property type="entry name" value="ABC_TRANSPORTER_2"/>
    <property type="match status" value="1"/>
</dbReference>
<evidence type="ECO:0000313" key="11">
    <source>
        <dbReference type="Proteomes" id="UP000325606"/>
    </source>
</evidence>
<protein>
    <submittedName>
        <fullName evidence="10">Cysteine/glutathione ABC transporter ATP-binding protein/permease CydC</fullName>
    </submittedName>
</protein>
<feature type="domain" description="ABC transporter" evidence="8">
    <location>
        <begin position="341"/>
        <end position="551"/>
    </location>
</feature>
<dbReference type="GO" id="GO:0005886">
    <property type="term" value="C:plasma membrane"/>
    <property type="evidence" value="ECO:0007669"/>
    <property type="project" value="UniProtKB-SubCell"/>
</dbReference>
<sequence>MTVLMPFIRLMKPHLWWVLFGSFLGLVTLLSSIGLLTLSGWFISATALAGVSVVSAQAFNYMTPGGGVRGFAIARTAGRYFERVTTHEATFRLLAQLRSWFYAHLEPLNPARLRHYRTADLLNRLITDINSLDNLYLRVLSPSLVALVTGILVSLFLGWVAPSLGTLLFVALLVSGLLIPMLGHKLGAVTGREMVGYASSLRLRTLSYVQGMAELHVYSALNQQQQELQQSQQTLLQAQLRMSLVSGVTAALMTLAAGLTTLLALMIGVNLVTTEQLSPAWLALVVFCVLASFEAVASLPLAYQYLGKTRAAAENLQEITSQRSDMLFPKESVLVTSPGEIQLDQVDFAYDATLVLQGVSIQVNPGEKVALVGHTGSGKSSIINLLSRFWQYQQGRVLVGGVAVESYPEQQLRDQMAVLSQPVQLFAGSIRSNLQLADPEATDEQMLELLEQLGMTEMLGDDGLNREVGEGGNRLSGGQRKRLGIARAMLKAAPILILDEPTEGLDIHTATQVMNAVFSYRPGQTLLIITHHLQGLDRYDQVIRLNQGRRLD</sequence>
<evidence type="ECO:0000256" key="4">
    <source>
        <dbReference type="ARBA" id="ARBA00022840"/>
    </source>
</evidence>
<evidence type="ECO:0000259" key="8">
    <source>
        <dbReference type="PROSITE" id="PS50893"/>
    </source>
</evidence>
<dbReference type="Pfam" id="PF00664">
    <property type="entry name" value="ABC_membrane"/>
    <property type="match status" value="1"/>
</dbReference>
<dbReference type="NCBIfam" id="NF008364">
    <property type="entry name" value="PRK11160.1"/>
    <property type="match status" value="1"/>
</dbReference>
<dbReference type="GO" id="GO:0016887">
    <property type="term" value="F:ATP hydrolysis activity"/>
    <property type="evidence" value="ECO:0007669"/>
    <property type="project" value="InterPro"/>
</dbReference>
<dbReference type="InterPro" id="IPR003593">
    <property type="entry name" value="AAA+_ATPase"/>
</dbReference>
<reference evidence="10 11" key="1">
    <citation type="submission" date="2019-09" db="EMBL/GenBank/DDBJ databases">
        <title>Nitrincola iocasae sp. nov., a bacterium isolated from the sediment collected at a cold seep field in South China Sea.</title>
        <authorList>
            <person name="Zhang H."/>
            <person name="Wang H."/>
            <person name="Li C."/>
        </authorList>
    </citation>
    <scope>NUCLEOTIDE SEQUENCE [LARGE SCALE GENOMIC DNA]</scope>
    <source>
        <strain evidence="10 11">KXZD1103</strain>
    </source>
</reference>
<dbReference type="AlphaFoldDB" id="A0A5J6LEM5"/>
<dbReference type="Proteomes" id="UP000325606">
    <property type="component" value="Chromosome"/>
</dbReference>
<dbReference type="Gene3D" id="1.20.1560.10">
    <property type="entry name" value="ABC transporter type 1, transmembrane domain"/>
    <property type="match status" value="1"/>
</dbReference>
<dbReference type="InterPro" id="IPR011527">
    <property type="entry name" value="ABC1_TM_dom"/>
</dbReference>